<evidence type="ECO:0000313" key="2">
    <source>
        <dbReference type="EMBL" id="WZV96667.1"/>
    </source>
</evidence>
<evidence type="ECO:0000313" key="3">
    <source>
        <dbReference type="Proteomes" id="UP001466893"/>
    </source>
</evidence>
<dbReference type="InterPro" id="IPR038483">
    <property type="entry name" value="YcfL-like_sf"/>
</dbReference>
<keyword evidence="1" id="KW-0732">Signal</keyword>
<dbReference type="PROSITE" id="PS51257">
    <property type="entry name" value="PROKAR_LIPOPROTEIN"/>
    <property type="match status" value="1"/>
</dbReference>
<name>A0ABZ3B0T9_9ENTR</name>
<keyword evidence="3" id="KW-1185">Reference proteome</keyword>
<dbReference type="EMBL" id="CP151800">
    <property type="protein sequence ID" value="WZV96667.1"/>
    <property type="molecule type" value="Genomic_DNA"/>
</dbReference>
<feature type="chain" id="PRO_5045388880" evidence="1">
    <location>
        <begin position="24"/>
        <end position="124"/>
    </location>
</feature>
<proteinExistence type="predicted"/>
<accession>A0ABZ3B0T9</accession>
<evidence type="ECO:0000256" key="1">
    <source>
        <dbReference type="SAM" id="SignalP"/>
    </source>
</evidence>
<gene>
    <name evidence="2" type="ORF">AAEY27_13330</name>
</gene>
<sequence>MTSGRVALLLAALTLVGCSSRPAIPVASDQTLVMESSILAAGIIAQPPTFSTQEIQPSASSRLFNERQQPVTLHYRFYWYDARGLEMHPLEEPRSVTIQGNSGVTLYGSANYLGAHSVRLYLYL</sequence>
<dbReference type="Pfam" id="PF07233">
    <property type="entry name" value="DUF1425"/>
    <property type="match status" value="1"/>
</dbReference>
<dbReference type="CDD" id="cd09030">
    <property type="entry name" value="DUF1425"/>
    <property type="match status" value="1"/>
</dbReference>
<dbReference type="Proteomes" id="UP001466893">
    <property type="component" value="Chromosome"/>
</dbReference>
<dbReference type="RefSeq" id="WP_342321071.1">
    <property type="nucleotide sequence ID" value="NZ_CP151800.1"/>
</dbReference>
<dbReference type="Gene3D" id="2.60.40.3230">
    <property type="match status" value="1"/>
</dbReference>
<dbReference type="InterPro" id="IPR010824">
    <property type="entry name" value="DUF1425"/>
</dbReference>
<reference evidence="2 3" key="1">
    <citation type="submission" date="2024-04" db="EMBL/GenBank/DDBJ databases">
        <title>Kosakonia calanthae sp. nov., a halophilic bacterium isolated from leaves of Calanthe tiplacata.</title>
        <authorList>
            <person name="Wu P."/>
        </authorList>
    </citation>
    <scope>NUCLEOTIDE SEQUENCE [LARGE SCALE GENOMIC DNA]</scope>
    <source>
        <strain evidence="2 3">BYX6</strain>
    </source>
</reference>
<organism evidence="2 3">
    <name type="scientific">Kosakonia calanthes</name>
    <dbReference type="NCBI Taxonomy" id="3139408"/>
    <lineage>
        <taxon>Bacteria</taxon>
        <taxon>Pseudomonadati</taxon>
        <taxon>Pseudomonadota</taxon>
        <taxon>Gammaproteobacteria</taxon>
        <taxon>Enterobacterales</taxon>
        <taxon>Enterobacteriaceae</taxon>
        <taxon>Kosakonia</taxon>
    </lineage>
</organism>
<feature type="signal peptide" evidence="1">
    <location>
        <begin position="1"/>
        <end position="23"/>
    </location>
</feature>
<protein>
    <submittedName>
        <fullName evidence="2">YcfL family protein</fullName>
    </submittedName>
</protein>